<sequence length="142" mass="16064">PRSKNTKVNNFSCQFSNKTRTTCQELFFLSNFFLGAVRWDIDHEIARANPQPHNPECILVFLLPVYSRNSLDCSHPTVQTWWKKSDQQSGIVDLPCVYSKACNHRSSEVHLCHASSASPAYLLTPLRTCLHGEDSLGLQEVS</sequence>
<feature type="non-terminal residue" evidence="1">
    <location>
        <position position="142"/>
    </location>
</feature>
<dbReference type="AlphaFoldDB" id="A0AAD8ZEE0"/>
<accession>A0AAD8ZEE0</accession>
<evidence type="ECO:0000313" key="2">
    <source>
        <dbReference type="Proteomes" id="UP001239994"/>
    </source>
</evidence>
<reference evidence="1" key="1">
    <citation type="submission" date="2023-03" db="EMBL/GenBank/DDBJ databases">
        <title>Electrophorus voltai genome.</title>
        <authorList>
            <person name="Bian C."/>
        </authorList>
    </citation>
    <scope>NUCLEOTIDE SEQUENCE</scope>
    <source>
        <strain evidence="1">CB-2022</strain>
        <tissue evidence="1">Muscle</tissue>
    </source>
</reference>
<organism evidence="1 2">
    <name type="scientific">Electrophorus voltai</name>
    <dbReference type="NCBI Taxonomy" id="2609070"/>
    <lineage>
        <taxon>Eukaryota</taxon>
        <taxon>Metazoa</taxon>
        <taxon>Chordata</taxon>
        <taxon>Craniata</taxon>
        <taxon>Vertebrata</taxon>
        <taxon>Euteleostomi</taxon>
        <taxon>Actinopterygii</taxon>
        <taxon>Neopterygii</taxon>
        <taxon>Teleostei</taxon>
        <taxon>Ostariophysi</taxon>
        <taxon>Gymnotiformes</taxon>
        <taxon>Gymnotoidei</taxon>
        <taxon>Gymnotidae</taxon>
        <taxon>Electrophorus</taxon>
    </lineage>
</organism>
<dbReference type="Proteomes" id="UP001239994">
    <property type="component" value="Unassembled WGS sequence"/>
</dbReference>
<feature type="non-terminal residue" evidence="1">
    <location>
        <position position="1"/>
    </location>
</feature>
<gene>
    <name evidence="1" type="ORF">P4O66_009252</name>
</gene>
<keyword evidence="2" id="KW-1185">Reference proteome</keyword>
<evidence type="ECO:0000313" key="1">
    <source>
        <dbReference type="EMBL" id="KAK1796175.1"/>
    </source>
</evidence>
<name>A0AAD8ZEE0_9TELE</name>
<dbReference type="EMBL" id="JAROKS010000015">
    <property type="protein sequence ID" value="KAK1796175.1"/>
    <property type="molecule type" value="Genomic_DNA"/>
</dbReference>
<comment type="caution">
    <text evidence="1">The sequence shown here is derived from an EMBL/GenBank/DDBJ whole genome shotgun (WGS) entry which is preliminary data.</text>
</comment>
<proteinExistence type="predicted"/>
<protein>
    <submittedName>
        <fullName evidence="1">Uncharacterized protein</fullName>
    </submittedName>
</protein>